<gene>
    <name evidence="1" type="ORF">QBC32DRAFT_224442</name>
</gene>
<sequence>QVYAHPQHADALARVYEETTRLSAFEPGVIYYCICLESQRKSSGEREEKDEERASGGSKVFHFFERYTGSEAFQAHNPHPKLRTSDTVPSTRESYLVILDTITRFVRKQKRRSYQPDPGNR</sequence>
<protein>
    <submittedName>
        <fullName evidence="1">Uncharacterized protein</fullName>
    </submittedName>
</protein>
<keyword evidence="2" id="KW-1185">Reference proteome</keyword>
<feature type="non-terminal residue" evidence="1">
    <location>
        <position position="1"/>
    </location>
</feature>
<reference evidence="1" key="1">
    <citation type="journal article" date="2023" name="Mol. Phylogenet. Evol.">
        <title>Genome-scale phylogeny and comparative genomics of the fungal order Sordariales.</title>
        <authorList>
            <person name="Hensen N."/>
            <person name="Bonometti L."/>
            <person name="Westerberg I."/>
            <person name="Brannstrom I.O."/>
            <person name="Guillou S."/>
            <person name="Cros-Aarteil S."/>
            <person name="Calhoun S."/>
            <person name="Haridas S."/>
            <person name="Kuo A."/>
            <person name="Mondo S."/>
            <person name="Pangilinan J."/>
            <person name="Riley R."/>
            <person name="LaButti K."/>
            <person name="Andreopoulos B."/>
            <person name="Lipzen A."/>
            <person name="Chen C."/>
            <person name="Yan M."/>
            <person name="Daum C."/>
            <person name="Ng V."/>
            <person name="Clum A."/>
            <person name="Steindorff A."/>
            <person name="Ohm R.A."/>
            <person name="Martin F."/>
            <person name="Silar P."/>
            <person name="Natvig D.O."/>
            <person name="Lalanne C."/>
            <person name="Gautier V."/>
            <person name="Ament-Velasquez S.L."/>
            <person name="Kruys A."/>
            <person name="Hutchinson M.I."/>
            <person name="Powell A.J."/>
            <person name="Barry K."/>
            <person name="Miller A.N."/>
            <person name="Grigoriev I.V."/>
            <person name="Debuchy R."/>
            <person name="Gladieux P."/>
            <person name="Hiltunen Thoren M."/>
            <person name="Johannesson H."/>
        </authorList>
    </citation>
    <scope>NUCLEOTIDE SEQUENCE</scope>
    <source>
        <strain evidence="1">CBS 626.80</strain>
    </source>
</reference>
<comment type="caution">
    <text evidence="1">The sequence shown here is derived from an EMBL/GenBank/DDBJ whole genome shotgun (WGS) entry which is preliminary data.</text>
</comment>
<name>A0AAN6NP98_9PEZI</name>
<evidence type="ECO:0000313" key="2">
    <source>
        <dbReference type="Proteomes" id="UP001303222"/>
    </source>
</evidence>
<proteinExistence type="predicted"/>
<dbReference type="AlphaFoldDB" id="A0AAN6NP98"/>
<dbReference type="EMBL" id="MU859371">
    <property type="protein sequence ID" value="KAK3947322.1"/>
    <property type="molecule type" value="Genomic_DNA"/>
</dbReference>
<accession>A0AAN6NP98</accession>
<reference evidence="1" key="2">
    <citation type="submission" date="2023-06" db="EMBL/GenBank/DDBJ databases">
        <authorList>
            <consortium name="Lawrence Berkeley National Laboratory"/>
            <person name="Mondo S.J."/>
            <person name="Hensen N."/>
            <person name="Bonometti L."/>
            <person name="Westerberg I."/>
            <person name="Brannstrom I.O."/>
            <person name="Guillou S."/>
            <person name="Cros-Aarteil S."/>
            <person name="Calhoun S."/>
            <person name="Haridas S."/>
            <person name="Kuo A."/>
            <person name="Pangilinan J."/>
            <person name="Riley R."/>
            <person name="Labutti K."/>
            <person name="Andreopoulos B."/>
            <person name="Lipzen A."/>
            <person name="Chen C."/>
            <person name="Yanf M."/>
            <person name="Daum C."/>
            <person name="Ng V."/>
            <person name="Clum A."/>
            <person name="Steindorff A."/>
            <person name="Ohm R."/>
            <person name="Martin F."/>
            <person name="Silar P."/>
            <person name="Natvig D."/>
            <person name="Lalanne C."/>
            <person name="Gautier V."/>
            <person name="Ament-Velasquez S.L."/>
            <person name="Kruys A."/>
            <person name="Hutchinson M.I."/>
            <person name="Powell A.J."/>
            <person name="Barry K."/>
            <person name="Miller A.N."/>
            <person name="Grigoriev I.V."/>
            <person name="Debuchy R."/>
            <person name="Gladieux P."/>
            <person name="Thoren M.H."/>
            <person name="Johannesson H."/>
        </authorList>
    </citation>
    <scope>NUCLEOTIDE SEQUENCE</scope>
    <source>
        <strain evidence="1">CBS 626.80</strain>
    </source>
</reference>
<dbReference type="SUPFAM" id="SSF54909">
    <property type="entry name" value="Dimeric alpha+beta barrel"/>
    <property type="match status" value="1"/>
</dbReference>
<organism evidence="1 2">
    <name type="scientific">Pseudoneurospora amorphoporcata</name>
    <dbReference type="NCBI Taxonomy" id="241081"/>
    <lineage>
        <taxon>Eukaryota</taxon>
        <taxon>Fungi</taxon>
        <taxon>Dikarya</taxon>
        <taxon>Ascomycota</taxon>
        <taxon>Pezizomycotina</taxon>
        <taxon>Sordariomycetes</taxon>
        <taxon>Sordariomycetidae</taxon>
        <taxon>Sordariales</taxon>
        <taxon>Sordariaceae</taxon>
        <taxon>Pseudoneurospora</taxon>
    </lineage>
</organism>
<dbReference type="Proteomes" id="UP001303222">
    <property type="component" value="Unassembled WGS sequence"/>
</dbReference>
<dbReference type="Gene3D" id="3.30.70.100">
    <property type="match status" value="1"/>
</dbReference>
<dbReference type="InterPro" id="IPR011008">
    <property type="entry name" value="Dimeric_a/b-barrel"/>
</dbReference>
<evidence type="ECO:0000313" key="1">
    <source>
        <dbReference type="EMBL" id="KAK3947322.1"/>
    </source>
</evidence>